<protein>
    <recommendedName>
        <fullName evidence="2">eCIS core domain-containing protein</fullName>
    </recommendedName>
</protein>
<dbReference type="AlphaFoldDB" id="A0A7W7U867"/>
<feature type="region of interest" description="Disordered" evidence="1">
    <location>
        <begin position="1"/>
        <end position="31"/>
    </location>
</feature>
<keyword evidence="4" id="KW-1185">Reference proteome</keyword>
<feature type="compositionally biased region" description="Basic and acidic residues" evidence="1">
    <location>
        <begin position="424"/>
        <end position="440"/>
    </location>
</feature>
<dbReference type="RefSeq" id="WP_184932936.1">
    <property type="nucleotide sequence ID" value="NZ_JACHJY010000014.1"/>
</dbReference>
<organism evidence="3 4">
    <name type="scientific">Streptomyces nymphaeiformis</name>
    <dbReference type="NCBI Taxonomy" id="2663842"/>
    <lineage>
        <taxon>Bacteria</taxon>
        <taxon>Bacillati</taxon>
        <taxon>Actinomycetota</taxon>
        <taxon>Actinomycetes</taxon>
        <taxon>Kitasatosporales</taxon>
        <taxon>Streptomycetaceae</taxon>
        <taxon>Streptomyces</taxon>
    </lineage>
</organism>
<feature type="region of interest" description="Disordered" evidence="1">
    <location>
        <begin position="420"/>
        <end position="446"/>
    </location>
</feature>
<comment type="caution">
    <text evidence="3">The sequence shown here is derived from an EMBL/GenBank/DDBJ whole genome shotgun (WGS) entry which is preliminary data.</text>
</comment>
<evidence type="ECO:0000259" key="2">
    <source>
        <dbReference type="Pfam" id="PF13699"/>
    </source>
</evidence>
<feature type="domain" description="eCIS core" evidence="2">
    <location>
        <begin position="19"/>
        <end position="96"/>
    </location>
</feature>
<feature type="compositionally biased region" description="Basic and acidic residues" evidence="1">
    <location>
        <begin position="358"/>
        <end position="367"/>
    </location>
</feature>
<dbReference type="InterPro" id="IPR025295">
    <property type="entry name" value="eCIS_core_dom"/>
</dbReference>
<dbReference type="EMBL" id="JACHJY010000014">
    <property type="protein sequence ID" value="MBB4986729.1"/>
    <property type="molecule type" value="Genomic_DNA"/>
</dbReference>
<evidence type="ECO:0000313" key="4">
    <source>
        <dbReference type="Proteomes" id="UP000582643"/>
    </source>
</evidence>
<sequence length="1065" mass="113820">MTDAAGSTAASGLQGAGAPLEPGVRDQLSTSYGHDFSPVRVHAGPAADRATAELGALAYTVGNDVVFSHGAYDPLSRRGRALIAHELAHVAQHRGHPSAPGFLRTHPSVAPPAADARLEQQAHTASAFHARGEPLPSGWRWERPAGPFLGRADMSWTRLEPKDQYTVEYADGQRTVQEEQRSPGDPAGMVRVNLGTFVVPQNKGPWKETYDAVAKAKGLQAVVKMSGNHPSSGLWEKRAPTKELRRLWLLRMQWPKEQAAAWWKDAGGDASTKGEDFDPKVDSTPSQIDHIVELQLGGSNVPENLAPHDGPDNEDSGRTIARHVQQAASSVSAALHAKGRKRPDQIVLWFGSADQPKKYDEKKDVKPLDPPFGSRKAQSALQVHFTAEADLKAGRRPSADDLKKAADAWAAYKRYPLASGPGRQELRVPDKPAGDGHDEIETSAVPENRAARELIAGVVLEKLKRPSSGKGAHVITAWIDSEAHPVRAGTRLPISIPKAEDKELTLDVKDPFTTGALSLRGGKQEVRFLYPYLSTGRLTLSSTEQGLEGHGTLTPSVPLLSRVPITVDWDRSGFRGSAQAPAEKLSLPPFKVTEAALALSIAPQLQVGGHVAFALGSVVTGRVDAGVDAQGLFAKGWLVGRVPGLDEATGDVEYRPATGLTGFFVARSSKPSGLVRGGEVRLDVDGGTWRVGGQVDVMLPGDNPAQLTVRRSGDRILYGGKALLKVPGLRPVDVAVTYDGERVTGTARTTFALLGAEGEIALRYRDGLFGGDGSIELRRGRFAGRLDAHLDEDGRISGRGTGSLTIRPGLVGTVGVEYGRDRKLRVSGELRFPPYRFLEPRGARHELFRHSLPDIPIFAIPLGIGAVGLVARIGGGLAVFYRFGPGEIRDMVIRGAFNPLEEDMNAELAAEARLVLPAEAGLEMFVRAGIGASVAIASATGGITVTGGVLLRGGLDASAKLAYAKGILSFDTLARISVQPVLTLRVEADILIEAAVGGSWRFPYELASYSYATGLEFGLIAPFHYQSDQPLRLPEARDIQWIVPQIDVGALANRVAGQVRAGLGF</sequence>
<accession>A0A7W7U867</accession>
<proteinExistence type="predicted"/>
<reference evidence="3 4" key="1">
    <citation type="submission" date="2020-08" db="EMBL/GenBank/DDBJ databases">
        <title>Genomic Encyclopedia of Type Strains, Phase III (KMG-III): the genomes of soil and plant-associated and newly described type strains.</title>
        <authorList>
            <person name="Whitman W."/>
        </authorList>
    </citation>
    <scope>NUCLEOTIDE SEQUENCE [LARGE SCALE GENOMIC DNA]</scope>
    <source>
        <strain evidence="3 4">SFB5A</strain>
    </source>
</reference>
<evidence type="ECO:0000256" key="1">
    <source>
        <dbReference type="SAM" id="MobiDB-lite"/>
    </source>
</evidence>
<dbReference type="Pfam" id="PF13699">
    <property type="entry name" value="eCIS_core"/>
    <property type="match status" value="1"/>
</dbReference>
<gene>
    <name evidence="3" type="ORF">GGE06_007700</name>
</gene>
<name>A0A7W7U867_9ACTN</name>
<evidence type="ECO:0000313" key="3">
    <source>
        <dbReference type="EMBL" id="MBB4986729.1"/>
    </source>
</evidence>
<dbReference type="Proteomes" id="UP000582643">
    <property type="component" value="Unassembled WGS sequence"/>
</dbReference>
<feature type="region of interest" description="Disordered" evidence="1">
    <location>
        <begin position="358"/>
        <end position="377"/>
    </location>
</feature>